<name>A0A251QZR0_PRUPE</name>
<organism evidence="1 2">
    <name type="scientific">Prunus persica</name>
    <name type="common">Peach</name>
    <name type="synonym">Amygdalus persica</name>
    <dbReference type="NCBI Taxonomy" id="3760"/>
    <lineage>
        <taxon>Eukaryota</taxon>
        <taxon>Viridiplantae</taxon>
        <taxon>Streptophyta</taxon>
        <taxon>Embryophyta</taxon>
        <taxon>Tracheophyta</taxon>
        <taxon>Spermatophyta</taxon>
        <taxon>Magnoliopsida</taxon>
        <taxon>eudicotyledons</taxon>
        <taxon>Gunneridae</taxon>
        <taxon>Pentapetalae</taxon>
        <taxon>rosids</taxon>
        <taxon>fabids</taxon>
        <taxon>Rosales</taxon>
        <taxon>Rosaceae</taxon>
        <taxon>Amygdaloideae</taxon>
        <taxon>Amygdaleae</taxon>
        <taxon>Prunus</taxon>
    </lineage>
</organism>
<dbReference type="AlphaFoldDB" id="A0A251QZR0"/>
<gene>
    <name evidence="1" type="ORF">PRUPE_1G193200</name>
</gene>
<evidence type="ECO:0000313" key="2">
    <source>
        <dbReference type="Proteomes" id="UP000006882"/>
    </source>
</evidence>
<dbReference type="Proteomes" id="UP000006882">
    <property type="component" value="Chromosome G1"/>
</dbReference>
<accession>A0A251QZR0</accession>
<evidence type="ECO:0000313" key="1">
    <source>
        <dbReference type="EMBL" id="ONI29321.1"/>
    </source>
</evidence>
<dbReference type="Gramene" id="ONI29321">
    <property type="protein sequence ID" value="ONI29321"/>
    <property type="gene ID" value="PRUPE_1G193200"/>
</dbReference>
<protein>
    <submittedName>
        <fullName evidence="1">Uncharacterized protein</fullName>
    </submittedName>
</protein>
<reference evidence="1 2" key="1">
    <citation type="journal article" date="2013" name="Nat. Genet.">
        <title>The high-quality draft genome of peach (Prunus persica) identifies unique patterns of genetic diversity, domestication and genome evolution.</title>
        <authorList>
            <consortium name="International Peach Genome Initiative"/>
            <person name="Verde I."/>
            <person name="Abbott A.G."/>
            <person name="Scalabrin S."/>
            <person name="Jung S."/>
            <person name="Shu S."/>
            <person name="Marroni F."/>
            <person name="Zhebentyayeva T."/>
            <person name="Dettori M.T."/>
            <person name="Grimwood J."/>
            <person name="Cattonaro F."/>
            <person name="Zuccolo A."/>
            <person name="Rossini L."/>
            <person name="Jenkins J."/>
            <person name="Vendramin E."/>
            <person name="Meisel L.A."/>
            <person name="Decroocq V."/>
            <person name="Sosinski B."/>
            <person name="Prochnik S."/>
            <person name="Mitros T."/>
            <person name="Policriti A."/>
            <person name="Cipriani G."/>
            <person name="Dondini L."/>
            <person name="Ficklin S."/>
            <person name="Goodstein D.M."/>
            <person name="Xuan P."/>
            <person name="Del Fabbro C."/>
            <person name="Aramini V."/>
            <person name="Copetti D."/>
            <person name="Gonzalez S."/>
            <person name="Horner D.S."/>
            <person name="Falchi R."/>
            <person name="Lucas S."/>
            <person name="Mica E."/>
            <person name="Maldonado J."/>
            <person name="Lazzari B."/>
            <person name="Bielenberg D."/>
            <person name="Pirona R."/>
            <person name="Miculan M."/>
            <person name="Barakat A."/>
            <person name="Testolin R."/>
            <person name="Stella A."/>
            <person name="Tartarini S."/>
            <person name="Tonutti P."/>
            <person name="Arus P."/>
            <person name="Orellana A."/>
            <person name="Wells C."/>
            <person name="Main D."/>
            <person name="Vizzotto G."/>
            <person name="Silva H."/>
            <person name="Salamini F."/>
            <person name="Schmutz J."/>
            <person name="Morgante M."/>
            <person name="Rokhsar D.S."/>
        </authorList>
    </citation>
    <scope>NUCLEOTIDE SEQUENCE [LARGE SCALE GENOMIC DNA]</scope>
    <source>
        <strain evidence="2">cv. Nemared</strain>
    </source>
</reference>
<keyword evidence="2" id="KW-1185">Reference proteome</keyword>
<sequence>MLVMHIVQSKKVVKNVAHAKYTPSMQVKLTPKKRLKQISKQHAIYPWQAKFSSNSHDKQILPQNTKRFKHCRACILSISISTRSEKSSDLIKRVFTRKTSLGQTPVYVYSYKAKRKTQDSSEGAELFTEKSR</sequence>
<proteinExistence type="predicted"/>
<dbReference type="EMBL" id="CM007651">
    <property type="protein sequence ID" value="ONI29321.1"/>
    <property type="molecule type" value="Genomic_DNA"/>
</dbReference>